<reference evidence="11 12" key="1">
    <citation type="submission" date="2016-10" db="EMBL/GenBank/DDBJ databases">
        <authorList>
            <person name="de Groot N.N."/>
        </authorList>
    </citation>
    <scope>NUCLEOTIDE SEQUENCE [LARGE SCALE GENOMIC DNA]</scope>
    <source>
        <strain evidence="11 12">CPCC 202699</strain>
    </source>
</reference>
<dbReference type="PRINTS" id="PR00326">
    <property type="entry name" value="GTP1OBG"/>
</dbReference>
<evidence type="ECO:0000256" key="3">
    <source>
        <dbReference type="ARBA" id="ARBA00022741"/>
    </source>
</evidence>
<dbReference type="Proteomes" id="UP000199515">
    <property type="component" value="Unassembled WGS sequence"/>
</dbReference>
<comment type="subunit">
    <text evidence="6">Monomer. Associates with the 50S ribosomal subunit.</text>
</comment>
<keyword evidence="4 8" id="KW-0460">Magnesium</keyword>
<dbReference type="EMBL" id="FNON01000009">
    <property type="protein sequence ID" value="SDZ07875.1"/>
    <property type="molecule type" value="Genomic_DNA"/>
</dbReference>
<dbReference type="Pfam" id="PF13167">
    <property type="entry name" value="GTP-bdg_N"/>
    <property type="match status" value="1"/>
</dbReference>
<feature type="binding site" evidence="8">
    <location>
        <position position="284"/>
    </location>
    <ligand>
        <name>Mg(2+)</name>
        <dbReference type="ChEBI" id="CHEBI:18420"/>
    </ligand>
</feature>
<dbReference type="InterPro" id="IPR025121">
    <property type="entry name" value="GTPase_HflX_N"/>
</dbReference>
<dbReference type="GO" id="GO:0005737">
    <property type="term" value="C:cytoplasm"/>
    <property type="evidence" value="ECO:0007669"/>
    <property type="project" value="UniProtKB-SubCell"/>
</dbReference>
<feature type="binding site" evidence="7">
    <location>
        <begin position="257"/>
        <end position="264"/>
    </location>
    <ligand>
        <name>GTP</name>
        <dbReference type="ChEBI" id="CHEBI:37565"/>
    </ligand>
</feature>
<evidence type="ECO:0000259" key="10">
    <source>
        <dbReference type="PROSITE" id="PS51705"/>
    </source>
</evidence>
<keyword evidence="12" id="KW-1185">Reference proteome</keyword>
<dbReference type="GO" id="GO:0003924">
    <property type="term" value="F:GTPase activity"/>
    <property type="evidence" value="ECO:0007669"/>
    <property type="project" value="UniProtKB-UniRule"/>
</dbReference>
<dbReference type="InterPro" id="IPR042108">
    <property type="entry name" value="GTPase_HflX_N_sf"/>
</dbReference>
<evidence type="ECO:0000256" key="2">
    <source>
        <dbReference type="ARBA" id="ARBA00022723"/>
    </source>
</evidence>
<dbReference type="InterPro" id="IPR032305">
    <property type="entry name" value="GTP-bd_M"/>
</dbReference>
<dbReference type="GO" id="GO:0005525">
    <property type="term" value="F:GTP binding"/>
    <property type="evidence" value="ECO:0007669"/>
    <property type="project" value="UniProtKB-UniRule"/>
</dbReference>
<evidence type="ECO:0000256" key="4">
    <source>
        <dbReference type="ARBA" id="ARBA00022842"/>
    </source>
</evidence>
<evidence type="ECO:0000256" key="8">
    <source>
        <dbReference type="PIRSR" id="PIRSR006809-2"/>
    </source>
</evidence>
<gene>
    <name evidence="6" type="primary">hflX</name>
    <name evidence="11" type="ORF">SAMN05421504_10989</name>
</gene>
<evidence type="ECO:0000256" key="7">
    <source>
        <dbReference type="PIRSR" id="PIRSR006809-1"/>
    </source>
</evidence>
<feature type="binding site" evidence="7">
    <location>
        <begin position="282"/>
        <end position="286"/>
    </location>
    <ligand>
        <name>GTP</name>
        <dbReference type="ChEBI" id="CHEBI:37565"/>
    </ligand>
</feature>
<comment type="subcellular location">
    <subcellularLocation>
        <location evidence="6">Cytoplasm</location>
    </subcellularLocation>
    <text evidence="6">May associate with membranes.</text>
</comment>
<dbReference type="PIRSF" id="PIRSF006809">
    <property type="entry name" value="GTP-binding_hflX_prd"/>
    <property type="match status" value="1"/>
</dbReference>
<dbReference type="Gene3D" id="6.10.250.2860">
    <property type="match status" value="1"/>
</dbReference>
<evidence type="ECO:0000313" key="11">
    <source>
        <dbReference type="EMBL" id="SDZ07875.1"/>
    </source>
</evidence>
<evidence type="ECO:0000256" key="9">
    <source>
        <dbReference type="SAM" id="MobiDB-lite"/>
    </source>
</evidence>
<evidence type="ECO:0000256" key="5">
    <source>
        <dbReference type="ARBA" id="ARBA00023134"/>
    </source>
</evidence>
<dbReference type="GO" id="GO:0043022">
    <property type="term" value="F:ribosome binding"/>
    <property type="evidence" value="ECO:0007669"/>
    <property type="project" value="TreeGrafter"/>
</dbReference>
<protein>
    <recommendedName>
        <fullName evidence="6">GTPase HflX</fullName>
    </recommendedName>
    <alternativeName>
        <fullName evidence="6">GTP-binding protein HflX</fullName>
    </alternativeName>
</protein>
<dbReference type="Pfam" id="PF01926">
    <property type="entry name" value="MMR_HSR1"/>
    <property type="match status" value="1"/>
</dbReference>
<dbReference type="GO" id="GO:0046872">
    <property type="term" value="F:metal ion binding"/>
    <property type="evidence" value="ECO:0007669"/>
    <property type="project" value="UniProtKB-KW"/>
</dbReference>
<dbReference type="Gene3D" id="3.40.50.300">
    <property type="entry name" value="P-loop containing nucleotide triphosphate hydrolases"/>
    <property type="match status" value="1"/>
</dbReference>
<dbReference type="Gene3D" id="3.40.50.11060">
    <property type="entry name" value="GTPase HflX, N-terminal domain"/>
    <property type="match status" value="1"/>
</dbReference>
<dbReference type="RefSeq" id="WP_091296234.1">
    <property type="nucleotide sequence ID" value="NZ_FNON01000009.1"/>
</dbReference>
<name>A0A1H3Q4C5_9PSEU</name>
<keyword evidence="5 6" id="KW-0342">GTP-binding</keyword>
<dbReference type="Pfam" id="PF16360">
    <property type="entry name" value="GTP-bdg_M"/>
    <property type="match status" value="1"/>
</dbReference>
<dbReference type="STRING" id="589385.SAMN05421504_10989"/>
<dbReference type="PANTHER" id="PTHR10229:SF0">
    <property type="entry name" value="GTP-BINDING PROTEIN 6-RELATED"/>
    <property type="match status" value="1"/>
</dbReference>
<dbReference type="AlphaFoldDB" id="A0A1H3Q4C5"/>
<comment type="cofactor">
    <cofactor evidence="8">
        <name>Mg(2+)</name>
        <dbReference type="ChEBI" id="CHEBI:18420"/>
    </cofactor>
</comment>
<feature type="binding site" evidence="8">
    <location>
        <position position="264"/>
    </location>
    <ligand>
        <name>Mg(2+)</name>
        <dbReference type="ChEBI" id="CHEBI:18420"/>
    </ligand>
</feature>
<organism evidence="11 12">
    <name type="scientific">Amycolatopsis xylanica</name>
    <dbReference type="NCBI Taxonomy" id="589385"/>
    <lineage>
        <taxon>Bacteria</taxon>
        <taxon>Bacillati</taxon>
        <taxon>Actinomycetota</taxon>
        <taxon>Actinomycetes</taxon>
        <taxon>Pseudonocardiales</taxon>
        <taxon>Pseudonocardiaceae</taxon>
        <taxon>Amycolatopsis</taxon>
    </lineage>
</organism>
<dbReference type="FunFam" id="3.40.50.11060:FF:000001">
    <property type="entry name" value="GTPase HflX"/>
    <property type="match status" value="1"/>
</dbReference>
<dbReference type="OrthoDB" id="9812272at2"/>
<dbReference type="PROSITE" id="PS51705">
    <property type="entry name" value="G_HFLX"/>
    <property type="match status" value="1"/>
</dbReference>
<keyword evidence="3 6" id="KW-0547">Nucleotide-binding</keyword>
<dbReference type="SUPFAM" id="SSF52540">
    <property type="entry name" value="P-loop containing nucleoside triphosphate hydrolases"/>
    <property type="match status" value="1"/>
</dbReference>
<comment type="similarity">
    <text evidence="6">Belongs to the TRAFAC class OBG-HflX-like GTPase superfamily. HflX GTPase family.</text>
</comment>
<keyword evidence="2 8" id="KW-0479">Metal-binding</keyword>
<feature type="region of interest" description="Disordered" evidence="9">
    <location>
        <begin position="1"/>
        <end position="21"/>
    </location>
</feature>
<feature type="binding site" evidence="7">
    <location>
        <begin position="374"/>
        <end position="377"/>
    </location>
    <ligand>
        <name>GTP</name>
        <dbReference type="ChEBI" id="CHEBI:37565"/>
    </ligand>
</feature>
<feature type="binding site" evidence="7">
    <location>
        <begin position="304"/>
        <end position="307"/>
    </location>
    <ligand>
        <name>GTP</name>
        <dbReference type="ChEBI" id="CHEBI:37565"/>
    </ligand>
</feature>
<dbReference type="PANTHER" id="PTHR10229">
    <property type="entry name" value="GTP-BINDING PROTEIN HFLX"/>
    <property type="match status" value="1"/>
</dbReference>
<feature type="binding site" evidence="7">
    <location>
        <begin position="398"/>
        <end position="400"/>
    </location>
    <ligand>
        <name>GTP</name>
        <dbReference type="ChEBI" id="CHEBI:37565"/>
    </ligand>
</feature>
<keyword evidence="1 6" id="KW-0963">Cytoplasm</keyword>
<dbReference type="InterPro" id="IPR027417">
    <property type="entry name" value="P-loop_NTPase"/>
</dbReference>
<feature type="domain" description="Hflx-type G" evidence="10">
    <location>
        <begin position="251"/>
        <end position="420"/>
    </location>
</feature>
<sequence>MTELTHDELTNTDMLDGDPSIGELELEDRASLRRVAGLSTELADVTEVEYRQLRLERVVLVGVWTEGTPAQSEASLAELARLAETAGSEVLEGLVQRRMRPDPATYIGSGKVRELRDIVVATGADTVICDGELSPSQLRQLEEKVKVKVIDRTALILDIFAQHARSKEGKAQVELAQLQYLIPRLRGWGAALSRQGSGGNGGVGLRGPGETKLETDRRRINKRVSKLRREIAAMDTIRETKRGRRVANEVPSVAIVGYTNAGKSSLLNALTGAGVLVEDALFATLDPTTRRAATADGRTYTLTDTVGFVRHLPHQLVDAFRSTLEEAANADLLVHVVDGSDPAPEDQVNAVREVLNEITRRRTDPLPPELLVINKADAADELALARLRHVMPGSIQISARTGTGVRELVETITDRLPRPEVVVEVVIPYARGELVSKTHADGEILEEEHLPDGTRLRARVRPELAAALQQFVTDGSRA</sequence>
<proteinExistence type="inferred from homology"/>
<evidence type="ECO:0000313" key="12">
    <source>
        <dbReference type="Proteomes" id="UP000199515"/>
    </source>
</evidence>
<dbReference type="CDD" id="cd01878">
    <property type="entry name" value="HflX"/>
    <property type="match status" value="1"/>
</dbReference>
<comment type="function">
    <text evidence="6">GTPase that associates with the 50S ribosomal subunit and may have a role during protein synthesis or ribosome biogenesis.</text>
</comment>
<dbReference type="NCBIfam" id="TIGR03156">
    <property type="entry name" value="GTP_HflX"/>
    <property type="match status" value="1"/>
</dbReference>
<accession>A0A1H3Q4C5</accession>
<dbReference type="InterPro" id="IPR030394">
    <property type="entry name" value="G_HFLX_dom"/>
</dbReference>
<dbReference type="InterPro" id="IPR006073">
    <property type="entry name" value="GTP-bd"/>
</dbReference>
<evidence type="ECO:0000256" key="1">
    <source>
        <dbReference type="ARBA" id="ARBA00022490"/>
    </source>
</evidence>
<dbReference type="HAMAP" id="MF_00900">
    <property type="entry name" value="GTPase_HflX"/>
    <property type="match status" value="1"/>
</dbReference>
<evidence type="ECO:0000256" key="6">
    <source>
        <dbReference type="HAMAP-Rule" id="MF_00900"/>
    </source>
</evidence>
<dbReference type="InterPro" id="IPR016496">
    <property type="entry name" value="GTPase_HflX"/>
</dbReference>